<dbReference type="AlphaFoldDB" id="A0A643FHQ1"/>
<feature type="transmembrane region" description="Helical" evidence="12">
    <location>
        <begin position="116"/>
        <end position="135"/>
    </location>
</feature>
<evidence type="ECO:0000256" key="6">
    <source>
        <dbReference type="ARBA" id="ARBA00023002"/>
    </source>
</evidence>
<comment type="pathway">
    <text evidence="11">Porphyrin-containing compound metabolism.</text>
</comment>
<sequence length="384" mass="41246">MNATPVDWSPALALLAGSGSVTLLILLGLAWRWRGASRRQRLAALTTLALFLTVDLIAFGAFTRLTDSGLGCPDWPGCYGEASPLAARESIHAAQQALPSGPVTWSKAWVEMTHRYLAMVLGGLILTLAVASLRWRRELPHCWLWPLLTLGWVIVQGLFGRYTVTWKLYPAIVTAHLLGAQLLLALLMIQHRAYQDQALALGRGLRTAVGGVLALVLVQVALGGWVSSNYAVLACQGFPTCNGQWWPQADFAQGFTLLRELGRAHHGGYLGWEALVAIHWAHRLMAAAVALAITALAVALWRRGAAHHRCAATLGGLLVLQALTGIGNVVLQWPLAGALLHSVGAAALVATLVGLLARREPRSVTVPQAAERPAWRAPQQVVLP</sequence>
<keyword evidence="10" id="KW-1015">Disulfide bond</keyword>
<keyword evidence="4" id="KW-0479">Metal-binding</keyword>
<keyword evidence="14" id="KW-1185">Reference proteome</keyword>
<dbReference type="GO" id="GO:0016491">
    <property type="term" value="F:oxidoreductase activity"/>
    <property type="evidence" value="ECO:0007669"/>
    <property type="project" value="UniProtKB-KW"/>
</dbReference>
<keyword evidence="3 12" id="KW-0812">Transmembrane</keyword>
<accession>A0A643FHQ1</accession>
<dbReference type="GO" id="GO:0046872">
    <property type="term" value="F:metal ion binding"/>
    <property type="evidence" value="ECO:0007669"/>
    <property type="project" value="UniProtKB-KW"/>
</dbReference>
<dbReference type="GO" id="GO:0016020">
    <property type="term" value="C:membrane"/>
    <property type="evidence" value="ECO:0007669"/>
    <property type="project" value="UniProtKB-SubCell"/>
</dbReference>
<evidence type="ECO:0000256" key="2">
    <source>
        <dbReference type="ARBA" id="ARBA00022475"/>
    </source>
</evidence>
<feature type="transmembrane region" description="Helical" evidence="12">
    <location>
        <begin position="12"/>
        <end position="30"/>
    </location>
</feature>
<evidence type="ECO:0000256" key="10">
    <source>
        <dbReference type="ARBA" id="ARBA00023157"/>
    </source>
</evidence>
<dbReference type="Pfam" id="PF02628">
    <property type="entry name" value="COX15-CtaA"/>
    <property type="match status" value="1"/>
</dbReference>
<feature type="transmembrane region" description="Helical" evidence="12">
    <location>
        <begin position="42"/>
        <end position="62"/>
    </location>
</feature>
<feature type="transmembrane region" description="Helical" evidence="12">
    <location>
        <begin position="168"/>
        <end position="187"/>
    </location>
</feature>
<organism evidence="13 14">
    <name type="scientific">Ideonella dechloratans</name>
    <dbReference type="NCBI Taxonomy" id="36863"/>
    <lineage>
        <taxon>Bacteria</taxon>
        <taxon>Pseudomonadati</taxon>
        <taxon>Pseudomonadota</taxon>
        <taxon>Betaproteobacteria</taxon>
        <taxon>Burkholderiales</taxon>
        <taxon>Sphaerotilaceae</taxon>
        <taxon>Ideonella</taxon>
    </lineage>
</organism>
<dbReference type="GO" id="GO:0006784">
    <property type="term" value="P:heme A biosynthetic process"/>
    <property type="evidence" value="ECO:0007669"/>
    <property type="project" value="InterPro"/>
</dbReference>
<dbReference type="EMBL" id="VZPB01000001">
    <property type="protein sequence ID" value="KAB0585489.1"/>
    <property type="molecule type" value="Genomic_DNA"/>
</dbReference>
<dbReference type="OrthoDB" id="1447144at2"/>
<evidence type="ECO:0000256" key="1">
    <source>
        <dbReference type="ARBA" id="ARBA00004141"/>
    </source>
</evidence>
<keyword evidence="2" id="KW-1003">Cell membrane</keyword>
<name>A0A643FHQ1_IDEDE</name>
<dbReference type="PANTHER" id="PTHR35457:SF1">
    <property type="entry name" value="HEME A SYNTHASE"/>
    <property type="match status" value="1"/>
</dbReference>
<evidence type="ECO:0000256" key="8">
    <source>
        <dbReference type="ARBA" id="ARBA00023133"/>
    </source>
</evidence>
<evidence type="ECO:0000313" key="14">
    <source>
        <dbReference type="Proteomes" id="UP000430120"/>
    </source>
</evidence>
<keyword evidence="5 12" id="KW-1133">Transmembrane helix</keyword>
<protein>
    <submittedName>
        <fullName evidence="13">Heme A synthase</fullName>
    </submittedName>
</protein>
<evidence type="ECO:0000256" key="4">
    <source>
        <dbReference type="ARBA" id="ARBA00022723"/>
    </source>
</evidence>
<evidence type="ECO:0000256" key="12">
    <source>
        <dbReference type="SAM" id="Phobius"/>
    </source>
</evidence>
<feature type="transmembrane region" description="Helical" evidence="12">
    <location>
        <begin position="339"/>
        <end position="357"/>
    </location>
</feature>
<evidence type="ECO:0000256" key="5">
    <source>
        <dbReference type="ARBA" id="ARBA00022989"/>
    </source>
</evidence>
<keyword evidence="9 12" id="KW-0472">Membrane</keyword>
<dbReference type="InterPro" id="IPR050450">
    <property type="entry name" value="COX15/CtaA_HemeA_synthase"/>
</dbReference>
<gene>
    <name evidence="13" type="ORF">F7Q92_00445</name>
</gene>
<dbReference type="RefSeq" id="WP_151122062.1">
    <property type="nucleotide sequence ID" value="NZ_VZPB01000001.1"/>
</dbReference>
<feature type="transmembrane region" description="Helical" evidence="12">
    <location>
        <begin position="208"/>
        <end position="226"/>
    </location>
</feature>
<dbReference type="InterPro" id="IPR003780">
    <property type="entry name" value="COX15/CtaA_fam"/>
</dbReference>
<evidence type="ECO:0000256" key="3">
    <source>
        <dbReference type="ARBA" id="ARBA00022692"/>
    </source>
</evidence>
<feature type="transmembrane region" description="Helical" evidence="12">
    <location>
        <begin position="280"/>
        <end position="301"/>
    </location>
</feature>
<keyword evidence="7" id="KW-0408">Iron</keyword>
<dbReference type="PANTHER" id="PTHR35457">
    <property type="entry name" value="HEME A SYNTHASE"/>
    <property type="match status" value="1"/>
</dbReference>
<reference evidence="13 14" key="1">
    <citation type="submission" date="2019-09" db="EMBL/GenBank/DDBJ databases">
        <title>Draft genome sequences of 48 bacterial type strains from the CCUG.</title>
        <authorList>
            <person name="Tunovic T."/>
            <person name="Pineiro-Iglesias B."/>
            <person name="Unosson C."/>
            <person name="Inganas E."/>
            <person name="Ohlen M."/>
            <person name="Cardew S."/>
            <person name="Jensie-Markopoulos S."/>
            <person name="Salva-Serra F."/>
            <person name="Jaen-Luchoro D."/>
            <person name="Karlsson R."/>
            <person name="Svensson-Stadler L."/>
            <person name="Chun J."/>
            <person name="Moore E."/>
        </authorList>
    </citation>
    <scope>NUCLEOTIDE SEQUENCE [LARGE SCALE GENOMIC DNA]</scope>
    <source>
        <strain evidence="13 14">CCUG 30977</strain>
    </source>
</reference>
<evidence type="ECO:0000256" key="11">
    <source>
        <dbReference type="ARBA" id="ARBA00023444"/>
    </source>
</evidence>
<keyword evidence="6" id="KW-0560">Oxidoreductase</keyword>
<dbReference type="Proteomes" id="UP000430120">
    <property type="component" value="Unassembled WGS sequence"/>
</dbReference>
<proteinExistence type="predicted"/>
<feature type="transmembrane region" description="Helical" evidence="12">
    <location>
        <begin position="313"/>
        <end position="333"/>
    </location>
</feature>
<comment type="caution">
    <text evidence="13">The sequence shown here is derived from an EMBL/GenBank/DDBJ whole genome shotgun (WGS) entry which is preliminary data.</text>
</comment>
<comment type="subcellular location">
    <subcellularLocation>
        <location evidence="1">Membrane</location>
        <topology evidence="1">Multi-pass membrane protein</topology>
    </subcellularLocation>
</comment>
<evidence type="ECO:0000256" key="9">
    <source>
        <dbReference type="ARBA" id="ARBA00023136"/>
    </source>
</evidence>
<feature type="transmembrane region" description="Helical" evidence="12">
    <location>
        <begin position="142"/>
        <end position="162"/>
    </location>
</feature>
<keyword evidence="8" id="KW-0350">Heme biosynthesis</keyword>
<evidence type="ECO:0000313" key="13">
    <source>
        <dbReference type="EMBL" id="KAB0585489.1"/>
    </source>
</evidence>
<evidence type="ECO:0000256" key="7">
    <source>
        <dbReference type="ARBA" id="ARBA00023004"/>
    </source>
</evidence>